<dbReference type="AlphaFoldDB" id="Q2RQ49"/>
<dbReference type="eggNOG" id="ENOG5033I4W">
    <property type="taxonomic scope" value="Bacteria"/>
</dbReference>
<name>Q2RQ49_RHORT</name>
<dbReference type="EnsemblBacteria" id="ABC23746">
    <property type="protein sequence ID" value="ABC23746"/>
    <property type="gene ID" value="Rru_A2949"/>
</dbReference>
<dbReference type="KEGG" id="rru:Rru_A2949"/>
<reference evidence="1 2" key="1">
    <citation type="journal article" date="2011" name="Stand. Genomic Sci.">
        <title>Complete genome sequence of Rhodospirillum rubrum type strain (S1).</title>
        <authorList>
            <person name="Munk A.C."/>
            <person name="Copeland A."/>
            <person name="Lucas S."/>
            <person name="Lapidus A."/>
            <person name="Del Rio T.G."/>
            <person name="Barry K."/>
            <person name="Detter J.C."/>
            <person name="Hammon N."/>
            <person name="Israni S."/>
            <person name="Pitluck S."/>
            <person name="Brettin T."/>
            <person name="Bruce D."/>
            <person name="Han C."/>
            <person name="Tapia R."/>
            <person name="Gilna P."/>
            <person name="Schmutz J."/>
            <person name="Larimer F."/>
            <person name="Land M."/>
            <person name="Kyrpides N.C."/>
            <person name="Mavromatis K."/>
            <person name="Richardson P."/>
            <person name="Rohde M."/>
            <person name="Goker M."/>
            <person name="Klenk H.P."/>
            <person name="Zhang Y."/>
            <person name="Roberts G.P."/>
            <person name="Reslewic S."/>
            <person name="Schwartz D.C."/>
        </authorList>
    </citation>
    <scope>NUCLEOTIDE SEQUENCE [LARGE SCALE GENOMIC DNA]</scope>
    <source>
        <strain evidence="2">ATCC 11170 / ATH 1.1.1 / DSM 467 / LMG 4362 / NCIMB 8255 / S1</strain>
    </source>
</reference>
<evidence type="ECO:0000313" key="1">
    <source>
        <dbReference type="EMBL" id="ABC23746.1"/>
    </source>
</evidence>
<proteinExistence type="predicted"/>
<sequence>MAGEDASPMDQDRIAGERRQAAYDAAADEGLLGIKDVTIGGRVPSRLLAAAKKRSGAGNTSELLLYALAKVAIEDDFGPRLLARKGQVPRGTLEG</sequence>
<gene>
    <name evidence="1" type="ordered locus">Rru_A2949</name>
</gene>
<dbReference type="PATRIC" id="fig|269796.9.peg.3058"/>
<accession>Q2RQ49</accession>
<dbReference type="STRING" id="269796.Rru_A2949"/>
<protein>
    <submittedName>
        <fullName evidence="1">Uncharacterized protein</fullName>
    </submittedName>
</protein>
<dbReference type="EMBL" id="CP000230">
    <property type="protein sequence ID" value="ABC23746.1"/>
    <property type="molecule type" value="Genomic_DNA"/>
</dbReference>
<dbReference type="Proteomes" id="UP000001929">
    <property type="component" value="Chromosome"/>
</dbReference>
<dbReference type="RefSeq" id="WP_011390699.1">
    <property type="nucleotide sequence ID" value="NC_007643.1"/>
</dbReference>
<keyword evidence="2" id="KW-1185">Reference proteome</keyword>
<organism evidence="1 2">
    <name type="scientific">Rhodospirillum rubrum (strain ATCC 11170 / ATH 1.1.1 / DSM 467 / LMG 4362 / NCIMB 8255 / S1)</name>
    <dbReference type="NCBI Taxonomy" id="269796"/>
    <lineage>
        <taxon>Bacteria</taxon>
        <taxon>Pseudomonadati</taxon>
        <taxon>Pseudomonadota</taxon>
        <taxon>Alphaproteobacteria</taxon>
        <taxon>Rhodospirillales</taxon>
        <taxon>Rhodospirillaceae</taxon>
        <taxon>Rhodospirillum</taxon>
    </lineage>
</organism>
<dbReference type="HOGENOM" id="CLU_152568_0_0_5"/>
<evidence type="ECO:0000313" key="2">
    <source>
        <dbReference type="Proteomes" id="UP000001929"/>
    </source>
</evidence>